<dbReference type="GeneID" id="66824607"/>
<proteinExistence type="predicted"/>
<evidence type="ECO:0000313" key="2">
    <source>
        <dbReference type="Proteomes" id="UP000254640"/>
    </source>
</evidence>
<keyword evidence="2" id="KW-1185">Reference proteome</keyword>
<dbReference type="Proteomes" id="UP000254640">
    <property type="component" value="Unassembled WGS sequence"/>
</dbReference>
<accession>A0A379AAP8</accession>
<gene>
    <name evidence="1" type="ORF">NCTC9381_00846</name>
</gene>
<organism evidence="1 2">
    <name type="scientific">Enterobacter agglomerans</name>
    <name type="common">Erwinia herbicola</name>
    <name type="synonym">Pantoea agglomerans</name>
    <dbReference type="NCBI Taxonomy" id="549"/>
    <lineage>
        <taxon>Bacteria</taxon>
        <taxon>Pseudomonadati</taxon>
        <taxon>Pseudomonadota</taxon>
        <taxon>Gammaproteobacteria</taxon>
        <taxon>Enterobacterales</taxon>
        <taxon>Erwiniaceae</taxon>
        <taxon>Pantoea</taxon>
        <taxon>Pantoea agglomerans group</taxon>
    </lineage>
</organism>
<dbReference type="AlphaFoldDB" id="A0A379AAP8"/>
<dbReference type="InterPro" id="IPR031709">
    <property type="entry name" value="PutAbiC"/>
</dbReference>
<dbReference type="EMBL" id="UGSO01000001">
    <property type="protein sequence ID" value="SUB14983.1"/>
    <property type="molecule type" value="Genomic_DNA"/>
</dbReference>
<dbReference type="RefSeq" id="WP_162268214.1">
    <property type="nucleotide sequence ID" value="NZ_CP077366.1"/>
</dbReference>
<protein>
    <submittedName>
        <fullName evidence="1">Uncharacterized protein</fullName>
    </submittedName>
</protein>
<sequence length="129" mass="15003">MNYMMYWVLTNSATRLTDSINKFFDDFNNQNELGHYYRNLYLIFKHIDESYILSKAEKSKYAKIVRAQMSSAETNFLFFNCMSTRGASFKKFIEEYSLLQGLNSELLGSLGVNSTMLSAAFNEKAYKDN</sequence>
<dbReference type="Pfam" id="PF16872">
    <property type="entry name" value="putAbiC"/>
    <property type="match status" value="1"/>
</dbReference>
<name>A0A379AAP8_ENTAG</name>
<evidence type="ECO:0000313" key="1">
    <source>
        <dbReference type="EMBL" id="SUB14983.1"/>
    </source>
</evidence>
<reference evidence="1 2" key="1">
    <citation type="submission" date="2018-06" db="EMBL/GenBank/DDBJ databases">
        <authorList>
            <consortium name="Pathogen Informatics"/>
            <person name="Doyle S."/>
        </authorList>
    </citation>
    <scope>NUCLEOTIDE SEQUENCE [LARGE SCALE GENOMIC DNA]</scope>
    <source>
        <strain evidence="1 2">NCTC9381</strain>
    </source>
</reference>